<organism evidence="1 2">
    <name type="scientific">Rhizophagus clarus</name>
    <dbReference type="NCBI Taxonomy" id="94130"/>
    <lineage>
        <taxon>Eukaryota</taxon>
        <taxon>Fungi</taxon>
        <taxon>Fungi incertae sedis</taxon>
        <taxon>Mucoromycota</taxon>
        <taxon>Glomeromycotina</taxon>
        <taxon>Glomeromycetes</taxon>
        <taxon>Glomerales</taxon>
        <taxon>Glomeraceae</taxon>
        <taxon>Rhizophagus</taxon>
    </lineage>
</organism>
<dbReference type="EMBL" id="BLAL01000324">
    <property type="protein sequence ID" value="GET03680.1"/>
    <property type="molecule type" value="Genomic_DNA"/>
</dbReference>
<dbReference type="Proteomes" id="UP000615446">
    <property type="component" value="Unassembled WGS sequence"/>
</dbReference>
<gene>
    <name evidence="1" type="ORF">RCL2_003000900</name>
</gene>
<sequence length="113" mass="13430">MYPFIPYHHLRYVFVEIQLILIRKVLITTRLDFGIEITRYLLPEVQDQGPREYDVTNNGDVQTMCSNLACTVQLIFQSYVKAYLNHVMKITDSYALSQKSFLFTYFTNKYELK</sequence>
<name>A0A8H3MJ02_9GLOM</name>
<dbReference type="AlphaFoldDB" id="A0A8H3MJ02"/>
<reference evidence="1" key="1">
    <citation type="submission" date="2019-10" db="EMBL/GenBank/DDBJ databases">
        <title>Conservation and host-specific expression of non-tandemly repeated heterogenous ribosome RNA gene in arbuscular mycorrhizal fungi.</title>
        <authorList>
            <person name="Maeda T."/>
            <person name="Kobayashi Y."/>
            <person name="Nakagawa T."/>
            <person name="Ezawa T."/>
            <person name="Yamaguchi K."/>
            <person name="Bino T."/>
            <person name="Nishimoto Y."/>
            <person name="Shigenobu S."/>
            <person name="Kawaguchi M."/>
        </authorList>
    </citation>
    <scope>NUCLEOTIDE SEQUENCE</scope>
    <source>
        <strain evidence="1">HR1</strain>
    </source>
</reference>
<evidence type="ECO:0000313" key="1">
    <source>
        <dbReference type="EMBL" id="GET03680.1"/>
    </source>
</evidence>
<protein>
    <submittedName>
        <fullName evidence="1">Uncharacterized protein</fullName>
    </submittedName>
</protein>
<accession>A0A8H3MJ02</accession>
<proteinExistence type="predicted"/>
<evidence type="ECO:0000313" key="2">
    <source>
        <dbReference type="Proteomes" id="UP000615446"/>
    </source>
</evidence>
<comment type="caution">
    <text evidence="1">The sequence shown here is derived from an EMBL/GenBank/DDBJ whole genome shotgun (WGS) entry which is preliminary data.</text>
</comment>